<feature type="transmembrane region" description="Helical" evidence="1">
    <location>
        <begin position="120"/>
        <end position="144"/>
    </location>
</feature>
<comment type="caution">
    <text evidence="3">The sequence shown here is derived from an EMBL/GenBank/DDBJ whole genome shotgun (WGS) entry which is preliminary data.</text>
</comment>
<feature type="transmembrane region" description="Helical" evidence="1">
    <location>
        <begin position="204"/>
        <end position="229"/>
    </location>
</feature>
<sequence>MSSPPTPEQVAQASITFTGPIVFFIGACSERSLHNSITILPQVVQIYVTILIQLSAIFFITHTIWGTLVLNFGVVAVVTHVPWSVPLALLTTGISTSLAQMFFSWRIYTLSGGATKGGAVLIGFLGIATMISTMQFSACLAFNVKFYLISRNFELVPSLNKISEVWLASAVIGDWINGVTFVVMMRRERKNSAFPLTKALLDRIIINFVESGLITATLALADLIVFLVLPTTTMPVTRNREFTLGPLYANVMMANLNSREKIGQAARALEMNTFTSSSHGSQSRPAVQIIQNPNTFSTSVGHTTDMGRVRLDTSVIHQSDDGVLYNVSRMRSARTISVLSDDVCSVTLIWMQNLQVWREGHAG</sequence>
<evidence type="ECO:0000259" key="2">
    <source>
        <dbReference type="Pfam" id="PF20152"/>
    </source>
</evidence>
<keyword evidence="1" id="KW-0472">Membrane</keyword>
<reference evidence="3" key="1">
    <citation type="submission" date="2022-08" db="EMBL/GenBank/DDBJ databases">
        <title>A Global Phylogenomic Analysis of the Shiitake Genus Lentinula.</title>
        <authorList>
            <consortium name="DOE Joint Genome Institute"/>
            <person name="Sierra-Patev S."/>
            <person name="Min B."/>
            <person name="Naranjo-Ortiz M."/>
            <person name="Looney B."/>
            <person name="Konkel Z."/>
            <person name="Slot J.C."/>
            <person name="Sakamoto Y."/>
            <person name="Steenwyk J.L."/>
            <person name="Rokas A."/>
            <person name="Carro J."/>
            <person name="Camarero S."/>
            <person name="Ferreira P."/>
            <person name="Molpeceres G."/>
            <person name="Ruiz-Duenas F.J."/>
            <person name="Serrano A."/>
            <person name="Henrissat B."/>
            <person name="Drula E."/>
            <person name="Hughes K.W."/>
            <person name="Mata J.L."/>
            <person name="Ishikawa N.K."/>
            <person name="Vargas-Isla R."/>
            <person name="Ushijima S."/>
            <person name="Smith C.A."/>
            <person name="Ahrendt S."/>
            <person name="Andreopoulos W."/>
            <person name="He G."/>
            <person name="Labutti K."/>
            <person name="Lipzen A."/>
            <person name="Ng V."/>
            <person name="Riley R."/>
            <person name="Sandor L."/>
            <person name="Barry K."/>
            <person name="Martinez A.T."/>
            <person name="Xiao Y."/>
            <person name="Gibbons J.G."/>
            <person name="Terashima K."/>
            <person name="Grigoriev I.V."/>
            <person name="Hibbett D.S."/>
        </authorList>
    </citation>
    <scope>NUCLEOTIDE SEQUENCE</scope>
    <source>
        <strain evidence="3">RHP3577 ss4</strain>
    </source>
</reference>
<dbReference type="PANTHER" id="PTHR40465">
    <property type="entry name" value="CHROMOSOME 1, WHOLE GENOME SHOTGUN SEQUENCE"/>
    <property type="match status" value="1"/>
</dbReference>
<gene>
    <name evidence="3" type="ORF">C8R41DRAFT_924220</name>
</gene>
<dbReference type="PANTHER" id="PTHR40465:SF1">
    <property type="entry name" value="DUF6534 DOMAIN-CONTAINING PROTEIN"/>
    <property type="match status" value="1"/>
</dbReference>
<evidence type="ECO:0000313" key="3">
    <source>
        <dbReference type="EMBL" id="KAJ4473250.1"/>
    </source>
</evidence>
<name>A0ABQ8V432_9AGAR</name>
<feature type="transmembrane region" description="Helical" evidence="1">
    <location>
        <begin position="164"/>
        <end position="183"/>
    </location>
</feature>
<feature type="transmembrane region" description="Helical" evidence="1">
    <location>
        <begin position="45"/>
        <end position="65"/>
    </location>
</feature>
<keyword evidence="1" id="KW-1133">Transmembrane helix</keyword>
<keyword evidence="4" id="KW-1185">Reference proteome</keyword>
<accession>A0ABQ8V432</accession>
<protein>
    <recommendedName>
        <fullName evidence="2">DUF6534 domain-containing protein</fullName>
    </recommendedName>
</protein>
<evidence type="ECO:0000256" key="1">
    <source>
        <dbReference type="SAM" id="Phobius"/>
    </source>
</evidence>
<keyword evidence="1" id="KW-0812">Transmembrane</keyword>
<organism evidence="3 4">
    <name type="scientific">Lentinula lateritia</name>
    <dbReference type="NCBI Taxonomy" id="40482"/>
    <lineage>
        <taxon>Eukaryota</taxon>
        <taxon>Fungi</taxon>
        <taxon>Dikarya</taxon>
        <taxon>Basidiomycota</taxon>
        <taxon>Agaricomycotina</taxon>
        <taxon>Agaricomycetes</taxon>
        <taxon>Agaricomycetidae</taxon>
        <taxon>Agaricales</taxon>
        <taxon>Marasmiineae</taxon>
        <taxon>Omphalotaceae</taxon>
        <taxon>Lentinula</taxon>
    </lineage>
</organism>
<dbReference type="EMBL" id="JANVFT010000081">
    <property type="protein sequence ID" value="KAJ4473250.1"/>
    <property type="molecule type" value="Genomic_DNA"/>
</dbReference>
<feature type="transmembrane region" description="Helical" evidence="1">
    <location>
        <begin position="85"/>
        <end position="108"/>
    </location>
</feature>
<dbReference type="Pfam" id="PF20152">
    <property type="entry name" value="DUF6534"/>
    <property type="match status" value="1"/>
</dbReference>
<evidence type="ECO:0000313" key="4">
    <source>
        <dbReference type="Proteomes" id="UP001150217"/>
    </source>
</evidence>
<feature type="domain" description="DUF6534" evidence="2">
    <location>
        <begin position="171"/>
        <end position="260"/>
    </location>
</feature>
<proteinExistence type="predicted"/>
<feature type="transmembrane region" description="Helical" evidence="1">
    <location>
        <begin position="12"/>
        <end position="33"/>
    </location>
</feature>
<dbReference type="Proteomes" id="UP001150217">
    <property type="component" value="Unassembled WGS sequence"/>
</dbReference>
<dbReference type="InterPro" id="IPR045339">
    <property type="entry name" value="DUF6534"/>
</dbReference>